<dbReference type="RefSeq" id="XP_005712339.1">
    <property type="nucleotide sequence ID" value="XM_005712282.1"/>
</dbReference>
<dbReference type="InterPro" id="IPR012762">
    <property type="entry name" value="Ubiq_biosynth_COQ9"/>
</dbReference>
<comment type="similarity">
    <text evidence="1">Belongs to the COQ9 family.</text>
</comment>
<name>S0F2W8_CHOCR</name>
<dbReference type="GO" id="GO:0005743">
    <property type="term" value="C:mitochondrial inner membrane"/>
    <property type="evidence" value="ECO:0007669"/>
    <property type="project" value="TreeGrafter"/>
</dbReference>
<dbReference type="UniPathway" id="UPA00232"/>
<dbReference type="GO" id="GO:0006744">
    <property type="term" value="P:ubiquinone biosynthetic process"/>
    <property type="evidence" value="ECO:0007669"/>
    <property type="project" value="UniProtKB-UniRule"/>
</dbReference>
<dbReference type="Proteomes" id="UP000012073">
    <property type="component" value="Unassembled WGS sequence"/>
</dbReference>
<dbReference type="AlphaFoldDB" id="S0F2W8"/>
<keyword evidence="1" id="KW-0831">Ubiquinone biosynthesis</keyword>
<keyword evidence="3" id="KW-1185">Reference proteome</keyword>
<keyword evidence="1" id="KW-0496">Mitochondrion</keyword>
<comment type="pathway">
    <text evidence="1">Cofactor biosynthesis; ubiquinone biosynthesis.</text>
</comment>
<comment type="function">
    <text evidence="1">Membrane-associated protein that warps the membrane surface to access and bind aromatic isoprenes with high specificity, including ubiquinone (CoQ) isoprene intermediates and presents them directly to Coq7, therefore facilitating the Coq7-mediated hydroxylase step. Participates in the biosynthesis of coenzyme Q, also named ubiquinone, an essential lipid-soluble electron transporter for aerobic cellular respiration.</text>
</comment>
<dbReference type="PANTHER" id="PTHR21427">
    <property type="entry name" value="UBIQUINONE BIOSYNTHESIS PROTEIN COQ9, MITOCHONDRIAL"/>
    <property type="match status" value="1"/>
</dbReference>
<gene>
    <name evidence="2" type="ORF">CHC_T00007963001</name>
</gene>
<dbReference type="PhylomeDB" id="S0F2W8"/>
<evidence type="ECO:0000313" key="2">
    <source>
        <dbReference type="EMBL" id="CDF77465.1"/>
    </source>
</evidence>
<dbReference type="Gramene" id="CDF77465">
    <property type="protein sequence ID" value="CDF77465"/>
    <property type="gene ID" value="CHC_T00007963001"/>
</dbReference>
<organism evidence="2 3">
    <name type="scientific">Chondrus crispus</name>
    <name type="common">Carrageen Irish moss</name>
    <name type="synonym">Polymorpha crispa</name>
    <dbReference type="NCBI Taxonomy" id="2769"/>
    <lineage>
        <taxon>Eukaryota</taxon>
        <taxon>Rhodophyta</taxon>
        <taxon>Florideophyceae</taxon>
        <taxon>Rhodymeniophycidae</taxon>
        <taxon>Gigartinales</taxon>
        <taxon>Gigartinaceae</taxon>
        <taxon>Chondrus</taxon>
    </lineage>
</organism>
<comment type="subcellular location">
    <subcellularLocation>
        <location evidence="1">Mitochondrion</location>
    </subcellularLocation>
</comment>
<proteinExistence type="inferred from homology"/>
<dbReference type="OrthoDB" id="619536at2759"/>
<dbReference type="PANTHER" id="PTHR21427:SF19">
    <property type="entry name" value="UBIQUINONE BIOSYNTHESIS PROTEIN COQ9, MITOCHONDRIAL"/>
    <property type="match status" value="1"/>
</dbReference>
<dbReference type="EMBL" id="HG001523">
    <property type="protein sequence ID" value="CDF77465.1"/>
    <property type="molecule type" value="Genomic_DNA"/>
</dbReference>
<dbReference type="GeneID" id="17320071"/>
<evidence type="ECO:0000313" key="3">
    <source>
        <dbReference type="Proteomes" id="UP000012073"/>
    </source>
</evidence>
<protein>
    <recommendedName>
        <fullName evidence="1">Ubiquinone biosynthesis protein</fullName>
    </recommendedName>
</protein>
<dbReference type="KEGG" id="ccp:CHC_T00007963001"/>
<sequence length="184" mass="19828">MFRLAVSRLPAHLRSRSICAPASAEASVSAEGSKPCGSDVDDLYATVLSEVPTHGFTPQAITAAVHALGWSPAAARMFPRGPLDVVDRLVATSNRTLAAVLAEKEMSDDPVERFAFAARTRLQMMDKFHPHWSKALALHHSPTNAGNAARQAAMLVDEMAHFAGYSNPDVRFCMVWTSSSHLSA</sequence>
<keyword evidence="1" id="KW-0446">Lipid-binding</keyword>
<dbReference type="GO" id="GO:0008289">
    <property type="term" value="F:lipid binding"/>
    <property type="evidence" value="ECO:0007669"/>
    <property type="project" value="UniProtKB-UniRule"/>
</dbReference>
<accession>S0F2W8</accession>
<dbReference type="STRING" id="2769.S0F2W8"/>
<evidence type="ECO:0000256" key="1">
    <source>
        <dbReference type="RuleBase" id="RU366063"/>
    </source>
</evidence>
<reference evidence="3" key="1">
    <citation type="journal article" date="2013" name="Proc. Natl. Acad. Sci. U.S.A.">
        <title>Genome structure and metabolic features in the red seaweed Chondrus crispus shed light on evolution of the Archaeplastida.</title>
        <authorList>
            <person name="Collen J."/>
            <person name="Porcel B."/>
            <person name="Carre W."/>
            <person name="Ball S.G."/>
            <person name="Chaparro C."/>
            <person name="Tonon T."/>
            <person name="Barbeyron T."/>
            <person name="Michel G."/>
            <person name="Noel B."/>
            <person name="Valentin K."/>
            <person name="Elias M."/>
            <person name="Artiguenave F."/>
            <person name="Arun A."/>
            <person name="Aury J.M."/>
            <person name="Barbosa-Neto J.F."/>
            <person name="Bothwell J.H."/>
            <person name="Bouget F.Y."/>
            <person name="Brillet L."/>
            <person name="Cabello-Hurtado F."/>
            <person name="Capella-Gutierrez S."/>
            <person name="Charrier B."/>
            <person name="Cladiere L."/>
            <person name="Cock J.M."/>
            <person name="Coelho S.M."/>
            <person name="Colleoni C."/>
            <person name="Czjzek M."/>
            <person name="Da Silva C."/>
            <person name="Delage L."/>
            <person name="Denoeud F."/>
            <person name="Deschamps P."/>
            <person name="Dittami S.M."/>
            <person name="Gabaldon T."/>
            <person name="Gachon C.M."/>
            <person name="Groisillier A."/>
            <person name="Herve C."/>
            <person name="Jabbari K."/>
            <person name="Katinka M."/>
            <person name="Kloareg B."/>
            <person name="Kowalczyk N."/>
            <person name="Labadie K."/>
            <person name="Leblanc C."/>
            <person name="Lopez P.J."/>
            <person name="McLachlan D.H."/>
            <person name="Meslet-Cladiere L."/>
            <person name="Moustafa A."/>
            <person name="Nehr Z."/>
            <person name="Nyvall Collen P."/>
            <person name="Panaud O."/>
            <person name="Partensky F."/>
            <person name="Poulain J."/>
            <person name="Rensing S.A."/>
            <person name="Rousvoal S."/>
            <person name="Samson G."/>
            <person name="Symeonidi A."/>
            <person name="Weissenbach J."/>
            <person name="Zambounis A."/>
            <person name="Wincker P."/>
            <person name="Boyen C."/>
        </authorList>
    </citation>
    <scope>NUCLEOTIDE SEQUENCE [LARGE SCALE GENOMIC DNA]</scope>
    <source>
        <strain evidence="3">cv. Stackhouse</strain>
    </source>
</reference>